<dbReference type="OrthoDB" id="515032at2"/>
<dbReference type="HOGENOM" id="CLU_150570_0_0_3"/>
<dbReference type="EMBL" id="CP002198">
    <property type="protein sequence ID" value="ADN15788.1"/>
    <property type="molecule type" value="Genomic_DNA"/>
</dbReference>
<keyword evidence="2" id="KW-1185">Reference proteome</keyword>
<dbReference type="eggNOG" id="ENOG5033275">
    <property type="taxonomic scope" value="Bacteria"/>
</dbReference>
<dbReference type="InterPro" id="IPR025458">
    <property type="entry name" value="DUF4278"/>
</dbReference>
<proteinExistence type="predicted"/>
<reference evidence="2" key="1">
    <citation type="journal article" date="2011" name="MBio">
        <title>Novel metabolic attributes of the genus Cyanothece, comprising a group of unicellular nitrogen-fixing Cyanobacteria.</title>
        <authorList>
            <person name="Bandyopadhyay A."/>
            <person name="Elvitigala T."/>
            <person name="Welsh E."/>
            <person name="Stockel J."/>
            <person name="Liberton M."/>
            <person name="Min H."/>
            <person name="Sherman L.A."/>
            <person name="Pakrasi H.B."/>
        </authorList>
    </citation>
    <scope>NUCLEOTIDE SEQUENCE [LARGE SCALE GENOMIC DNA]</scope>
    <source>
        <strain evidence="2">PCC 7822</strain>
    </source>
</reference>
<dbReference type="AlphaFoldDB" id="E0UJ85"/>
<evidence type="ECO:0000313" key="2">
    <source>
        <dbReference type="Proteomes" id="UP000008206"/>
    </source>
</evidence>
<gene>
    <name evidence="1" type="ordered locus">Cyan7822_3856</name>
</gene>
<dbReference type="Pfam" id="PF14105">
    <property type="entry name" value="DUF4278"/>
    <property type="match status" value="1"/>
</dbReference>
<protein>
    <recommendedName>
        <fullName evidence="3">DUF4278 domain-containing protein</fullName>
    </recommendedName>
</protein>
<evidence type="ECO:0008006" key="3">
    <source>
        <dbReference type="Google" id="ProtNLM"/>
    </source>
</evidence>
<name>E0UJ85_GLOV7</name>
<accession>E0UJ85</accession>
<dbReference type="STRING" id="497965.Cyan7822_3856"/>
<sequence>MKLTYRGVNYEPEPATVEYYQGEIGGQYRGQDWHYRYPKHIPQLRPKLYRQYRGVSYSTRPVPYAENPVQESTTGGNCCPLTHQKPRRVYVDQTALVHLDNIRRNLERRLAVAKAKGDETLISLLEQESQQLAFKN</sequence>
<evidence type="ECO:0000313" key="1">
    <source>
        <dbReference type="EMBL" id="ADN15788.1"/>
    </source>
</evidence>
<dbReference type="RefSeq" id="WP_013323856.1">
    <property type="nucleotide sequence ID" value="NC_014501.1"/>
</dbReference>
<dbReference type="KEGG" id="cyj:Cyan7822_3856"/>
<dbReference type="Proteomes" id="UP000008206">
    <property type="component" value="Chromosome"/>
</dbReference>
<organism evidence="1 2">
    <name type="scientific">Gloeothece verrucosa (strain PCC 7822)</name>
    <name type="common">Cyanothece sp. (strain PCC 7822)</name>
    <dbReference type="NCBI Taxonomy" id="497965"/>
    <lineage>
        <taxon>Bacteria</taxon>
        <taxon>Bacillati</taxon>
        <taxon>Cyanobacteriota</taxon>
        <taxon>Cyanophyceae</taxon>
        <taxon>Oscillatoriophycideae</taxon>
        <taxon>Chroococcales</taxon>
        <taxon>Aphanothecaceae</taxon>
        <taxon>Gloeothece</taxon>
        <taxon>Gloeothece verrucosa</taxon>
    </lineage>
</organism>